<gene>
    <name evidence="13" type="primary">UGT355E1</name>
</gene>
<evidence type="ECO:0000256" key="11">
    <source>
        <dbReference type="SAM" id="Phobius"/>
    </source>
</evidence>
<dbReference type="PANTHER" id="PTHR48043">
    <property type="entry name" value="EG:EG0003.4 PROTEIN-RELATED"/>
    <property type="match status" value="1"/>
</dbReference>
<keyword evidence="8 11" id="KW-0472">Membrane</keyword>
<reference evidence="13" key="1">
    <citation type="submission" date="2020-01" db="EMBL/GenBank/DDBJ databases">
        <authorList>
            <person name="Pym A.M."/>
            <person name="Bass C."/>
            <person name="Singh K.S."/>
        </authorList>
    </citation>
    <scope>NUCLEOTIDE SEQUENCE</scope>
</reference>
<evidence type="ECO:0000256" key="9">
    <source>
        <dbReference type="ARBA" id="ARBA00023180"/>
    </source>
</evidence>
<dbReference type="PANTHER" id="PTHR48043:SF159">
    <property type="entry name" value="EG:EG0003.4 PROTEIN-RELATED"/>
    <property type="match status" value="1"/>
</dbReference>
<keyword evidence="12" id="KW-0732">Signal</keyword>
<dbReference type="Pfam" id="PF00201">
    <property type="entry name" value="UDPGT"/>
    <property type="match status" value="1"/>
</dbReference>
<feature type="transmembrane region" description="Helical" evidence="11">
    <location>
        <begin position="476"/>
        <end position="503"/>
    </location>
</feature>
<evidence type="ECO:0000256" key="4">
    <source>
        <dbReference type="ARBA" id="ARBA00022679"/>
    </source>
</evidence>
<keyword evidence="3" id="KW-0328">Glycosyltransferase</keyword>
<dbReference type="EMBL" id="MT012623">
    <property type="protein sequence ID" value="QPA18405.1"/>
    <property type="molecule type" value="mRNA"/>
</dbReference>
<sequence length="523" mass="59369">MNPILLVFLAAASLVGVTECYKFLFVLPFPAKSHFSTNIALAEELARVGHEVTVMSPFPKEKANYREIIIDEKTTFTSQPMTRESLNGMRKSSKFIFAVFVWIFMANVLEEALASKPFQDLLQSKESYDAVFAEFSFFQPSMAALGHKFGAPIIDICSTSAFTFTSAYSGNPHPFSYVPDITLPLSDRMTFYERLYNAAFGLLSLTSSYLYALPKQEAMMQKFFKYPGSENMPPLKAMVENISLVFINSHFSVNYPRPYAPNVIEIGGIHLKPSTAKLPQDIQKFMDEAIDGVVYISFGSVCKPEFLPEEVPLQIAKTIKQLKQRVILKWHDKKPFQGLNNVLVLEWAPQQEILAHPKLRVFVTHGGYNSLMEVTHAGVPVIGLPVFADQFRNVRYYEESGIGLGLDLDSFTGEELAEKINLISNTPSFRENAKELSRRTKDRPKKPLDTAVFWVEYVMRHKGAHHLKPQSINLPYYQYLLLDVVAFLFLVIFISLFIIYKLISKIRCLFSKKKATPIAKKKN</sequence>
<reference evidence="13" key="2">
    <citation type="journal article" name="BMC Genomics">
        <title>Host plant adaptation in the polyphagous whitefly, Trialeurodes vaporariorum, is associated with transcriptional plasticity and altered sensitivity to insecticides.</title>
        <authorList>
            <person name="Pym A."/>
            <person name="Singh K.S."/>
            <person name="Nordgren A."/>
            <person name="Davies T.G.E."/>
            <person name="Zimmer C.T."/>
            <person name="Elias J."/>
            <person name="Slater R."/>
            <person name="Bass C."/>
        </authorList>
    </citation>
    <scope>NUCLEOTIDE SEQUENCE</scope>
</reference>
<evidence type="ECO:0000256" key="10">
    <source>
        <dbReference type="ARBA" id="ARBA00046288"/>
    </source>
</evidence>
<name>A0A873P558_TRIVP</name>
<keyword evidence="6" id="KW-0256">Endoplasmic reticulum</keyword>
<evidence type="ECO:0000256" key="7">
    <source>
        <dbReference type="ARBA" id="ARBA00022989"/>
    </source>
</evidence>
<dbReference type="FunFam" id="3.40.50.2000:FF:000050">
    <property type="entry name" value="UDP-glucuronosyltransferase"/>
    <property type="match status" value="1"/>
</dbReference>
<evidence type="ECO:0000256" key="3">
    <source>
        <dbReference type="ARBA" id="ARBA00022676"/>
    </source>
</evidence>
<evidence type="ECO:0000256" key="2">
    <source>
        <dbReference type="ARBA" id="ARBA00009995"/>
    </source>
</evidence>
<evidence type="ECO:0000256" key="8">
    <source>
        <dbReference type="ARBA" id="ARBA00023136"/>
    </source>
</evidence>
<comment type="subcellular location">
    <subcellularLocation>
        <location evidence="10">Endomembrane system</location>
        <topology evidence="10">Single-pass type I membrane protein</topology>
    </subcellularLocation>
    <subcellularLocation>
        <location evidence="1">Endoplasmic reticulum</location>
    </subcellularLocation>
</comment>
<evidence type="ECO:0000313" key="13">
    <source>
        <dbReference type="EMBL" id="QPA18405.1"/>
    </source>
</evidence>
<feature type="signal peptide" evidence="12">
    <location>
        <begin position="1"/>
        <end position="20"/>
    </location>
</feature>
<keyword evidence="7 11" id="KW-1133">Transmembrane helix</keyword>
<evidence type="ECO:0000256" key="1">
    <source>
        <dbReference type="ARBA" id="ARBA00004240"/>
    </source>
</evidence>
<feature type="chain" id="PRO_5032826868" evidence="12">
    <location>
        <begin position="21"/>
        <end position="523"/>
    </location>
</feature>
<dbReference type="AlphaFoldDB" id="A0A873P558"/>
<evidence type="ECO:0000256" key="5">
    <source>
        <dbReference type="ARBA" id="ARBA00022692"/>
    </source>
</evidence>
<dbReference type="InterPro" id="IPR002213">
    <property type="entry name" value="UDP_glucos_trans"/>
</dbReference>
<dbReference type="SUPFAM" id="SSF53756">
    <property type="entry name" value="UDP-Glycosyltransferase/glycogen phosphorylase"/>
    <property type="match status" value="1"/>
</dbReference>
<protein>
    <submittedName>
        <fullName evidence="13">UDP-gluconosyltransferase</fullName>
    </submittedName>
</protein>
<dbReference type="Gene3D" id="3.40.50.2000">
    <property type="entry name" value="Glycogen Phosphorylase B"/>
    <property type="match status" value="2"/>
</dbReference>
<dbReference type="GO" id="GO:0008194">
    <property type="term" value="F:UDP-glycosyltransferase activity"/>
    <property type="evidence" value="ECO:0007669"/>
    <property type="project" value="InterPro"/>
</dbReference>
<feature type="transmembrane region" description="Helical" evidence="11">
    <location>
        <begin position="95"/>
        <end position="114"/>
    </location>
</feature>
<keyword evidence="9" id="KW-0325">Glycoprotein</keyword>
<dbReference type="CDD" id="cd03784">
    <property type="entry name" value="GT1_Gtf-like"/>
    <property type="match status" value="1"/>
</dbReference>
<keyword evidence="4 13" id="KW-0808">Transferase</keyword>
<accession>A0A873P558</accession>
<dbReference type="GO" id="GO:0005783">
    <property type="term" value="C:endoplasmic reticulum"/>
    <property type="evidence" value="ECO:0007669"/>
    <property type="project" value="UniProtKB-SubCell"/>
</dbReference>
<evidence type="ECO:0000256" key="12">
    <source>
        <dbReference type="SAM" id="SignalP"/>
    </source>
</evidence>
<comment type="similarity">
    <text evidence="2">Belongs to the UDP-glycosyltransferase family.</text>
</comment>
<proteinExistence type="evidence at transcript level"/>
<evidence type="ECO:0000256" key="6">
    <source>
        <dbReference type="ARBA" id="ARBA00022824"/>
    </source>
</evidence>
<organism evidence="13">
    <name type="scientific">Trialeurodes vaporariorum</name>
    <name type="common">Greenhouse whitefly</name>
    <name type="synonym">Aleyrodes vaporariorum</name>
    <dbReference type="NCBI Taxonomy" id="88556"/>
    <lineage>
        <taxon>Eukaryota</taxon>
        <taxon>Metazoa</taxon>
        <taxon>Ecdysozoa</taxon>
        <taxon>Arthropoda</taxon>
        <taxon>Hexapoda</taxon>
        <taxon>Insecta</taxon>
        <taxon>Pterygota</taxon>
        <taxon>Neoptera</taxon>
        <taxon>Paraneoptera</taxon>
        <taxon>Hemiptera</taxon>
        <taxon>Sternorrhyncha</taxon>
        <taxon>Aleyrodoidea</taxon>
        <taxon>Aleyrodidae</taxon>
        <taxon>Aleyrodinae</taxon>
        <taxon>Trialeurodes</taxon>
    </lineage>
</organism>
<keyword evidence="5 11" id="KW-0812">Transmembrane</keyword>
<dbReference type="InterPro" id="IPR050271">
    <property type="entry name" value="UDP-glycosyltransferase"/>
</dbReference>